<dbReference type="Pfam" id="PF01529">
    <property type="entry name" value="DHHC"/>
    <property type="match status" value="1"/>
</dbReference>
<gene>
    <name evidence="13" type="ORF">DL89DRAFT_54549</name>
</gene>
<evidence type="ECO:0000256" key="1">
    <source>
        <dbReference type="ARBA" id="ARBA00004141"/>
    </source>
</evidence>
<dbReference type="InterPro" id="IPR001594">
    <property type="entry name" value="Palmitoyltrfase_DHHC"/>
</dbReference>
<evidence type="ECO:0000256" key="9">
    <source>
        <dbReference type="ARBA" id="ARBA00038298"/>
    </source>
</evidence>
<dbReference type="EC" id="2.3.1.225" evidence="11"/>
<dbReference type="Proteomes" id="UP000193922">
    <property type="component" value="Unassembled WGS sequence"/>
</dbReference>
<keyword evidence="4 11" id="KW-1133">Transmembrane helix</keyword>
<feature type="transmembrane region" description="Helical" evidence="11">
    <location>
        <begin position="90"/>
        <end position="110"/>
    </location>
</feature>
<dbReference type="AlphaFoldDB" id="A0A1Y1W0X9"/>
<feature type="transmembrane region" description="Helical" evidence="11">
    <location>
        <begin position="59"/>
        <end position="78"/>
    </location>
</feature>
<dbReference type="GO" id="GO:0006612">
    <property type="term" value="P:protein targeting to membrane"/>
    <property type="evidence" value="ECO:0007669"/>
    <property type="project" value="TreeGrafter"/>
</dbReference>
<keyword evidence="5 11" id="KW-0472">Membrane</keyword>
<evidence type="ECO:0000256" key="4">
    <source>
        <dbReference type="ARBA" id="ARBA00022989"/>
    </source>
</evidence>
<dbReference type="PROSITE" id="PS50216">
    <property type="entry name" value="DHHC"/>
    <property type="match status" value="1"/>
</dbReference>
<dbReference type="GO" id="GO:0016020">
    <property type="term" value="C:membrane"/>
    <property type="evidence" value="ECO:0007669"/>
    <property type="project" value="UniProtKB-SubCell"/>
</dbReference>
<dbReference type="GeneID" id="63808443"/>
<evidence type="ECO:0000256" key="11">
    <source>
        <dbReference type="RuleBase" id="RU079119"/>
    </source>
</evidence>
<keyword evidence="3 11" id="KW-0812">Transmembrane</keyword>
<evidence type="ECO:0000256" key="3">
    <source>
        <dbReference type="ARBA" id="ARBA00022692"/>
    </source>
</evidence>
<dbReference type="STRING" id="61395.A0A1Y1W0X9"/>
<dbReference type="OrthoDB" id="9909019at2759"/>
<evidence type="ECO:0000259" key="12">
    <source>
        <dbReference type="Pfam" id="PF01529"/>
    </source>
</evidence>
<dbReference type="RefSeq" id="XP_040741111.1">
    <property type="nucleotide sequence ID" value="XM_040891795.1"/>
</dbReference>
<dbReference type="GO" id="GO:0005794">
    <property type="term" value="C:Golgi apparatus"/>
    <property type="evidence" value="ECO:0007669"/>
    <property type="project" value="TreeGrafter"/>
</dbReference>
<reference evidence="13 14" key="1">
    <citation type="submission" date="2016-07" db="EMBL/GenBank/DDBJ databases">
        <title>Pervasive Adenine N6-methylation of Active Genes in Fungi.</title>
        <authorList>
            <consortium name="DOE Joint Genome Institute"/>
            <person name="Mondo S.J."/>
            <person name="Dannebaum R.O."/>
            <person name="Kuo R.C."/>
            <person name="Labutti K."/>
            <person name="Haridas S."/>
            <person name="Kuo A."/>
            <person name="Salamov A."/>
            <person name="Ahrendt S.R."/>
            <person name="Lipzen A."/>
            <person name="Sullivan W."/>
            <person name="Andreopoulos W.B."/>
            <person name="Clum A."/>
            <person name="Lindquist E."/>
            <person name="Daum C."/>
            <person name="Ramamoorthy G.K."/>
            <person name="Gryganskyi A."/>
            <person name="Culley D."/>
            <person name="Magnuson J.K."/>
            <person name="James T.Y."/>
            <person name="O'Malley M.A."/>
            <person name="Stajich J.E."/>
            <person name="Spatafora J.W."/>
            <person name="Visel A."/>
            <person name="Grigoriev I.V."/>
        </authorList>
    </citation>
    <scope>NUCLEOTIDE SEQUENCE [LARGE SCALE GENOMIC DNA]</scope>
    <source>
        <strain evidence="13 14">ATCC 12442</strain>
    </source>
</reference>
<feature type="domain" description="Palmitoyltransferase DHHC" evidence="12">
    <location>
        <begin position="140"/>
        <end position="285"/>
    </location>
</feature>
<comment type="domain">
    <text evidence="11">The DHHC domain is required for palmitoyltransferase activity.</text>
</comment>
<organism evidence="13 14">
    <name type="scientific">Linderina pennispora</name>
    <dbReference type="NCBI Taxonomy" id="61395"/>
    <lineage>
        <taxon>Eukaryota</taxon>
        <taxon>Fungi</taxon>
        <taxon>Fungi incertae sedis</taxon>
        <taxon>Zoopagomycota</taxon>
        <taxon>Kickxellomycotina</taxon>
        <taxon>Kickxellomycetes</taxon>
        <taxon>Kickxellales</taxon>
        <taxon>Kickxellaceae</taxon>
        <taxon>Linderina</taxon>
    </lineage>
</organism>
<dbReference type="PANTHER" id="PTHR22883">
    <property type="entry name" value="ZINC FINGER DHHC DOMAIN CONTAINING PROTEIN"/>
    <property type="match status" value="1"/>
</dbReference>
<proteinExistence type="inferred from homology"/>
<feature type="transmembrane region" description="Helical" evidence="11">
    <location>
        <begin position="184"/>
        <end position="208"/>
    </location>
</feature>
<dbReference type="GO" id="GO:0005783">
    <property type="term" value="C:endoplasmic reticulum"/>
    <property type="evidence" value="ECO:0007669"/>
    <property type="project" value="TreeGrafter"/>
</dbReference>
<evidence type="ECO:0000313" key="14">
    <source>
        <dbReference type="Proteomes" id="UP000193922"/>
    </source>
</evidence>
<evidence type="ECO:0000256" key="8">
    <source>
        <dbReference type="ARBA" id="ARBA00023315"/>
    </source>
</evidence>
<keyword evidence="2 11" id="KW-0808">Transferase</keyword>
<sequence length="356" mass="39743">MVLGPSRMFRDTVVEHAYVGLTETGPRALERAVRTTLGNPVAEHSKRLVHRLFGQRNPMFLIITVALYLGGLGVFVSQATTYIPNRYLGAYHWMAIVPVISASMFSYAMACMSDPGIVTKANVGAACRRFPYDNLLFFRKDCRTCRMAKPARSKHCSVCGCCVEMADHHCVWINNCVGLGNVRWFVLFLVSFSTVCVYGAVVLGTVVLELRHMHGLDRTTVWDADAGMNVAMPLRRSLLVLAHMHGTLCGLAILLALLSPMVAAFSAYQLWILMCGYTGNEESKWANIAMAIDDKVAFAVKMPDGSSMIQAIELEDQEKDTREKRLVESLAELDNIYDLGVWQNLRLVWLGRRLKQ</sequence>
<protein>
    <recommendedName>
        <fullName evidence="11">Palmitoyltransferase</fullName>
        <ecNumber evidence="11">2.3.1.225</ecNumber>
    </recommendedName>
</protein>
<dbReference type="InterPro" id="IPR039859">
    <property type="entry name" value="PFA4/ZDH16/20/ERF2-like"/>
</dbReference>
<evidence type="ECO:0000256" key="2">
    <source>
        <dbReference type="ARBA" id="ARBA00022679"/>
    </source>
</evidence>
<evidence type="ECO:0000313" key="13">
    <source>
        <dbReference type="EMBL" id="ORX67189.1"/>
    </source>
</evidence>
<keyword evidence="8 11" id="KW-0012">Acyltransferase</keyword>
<keyword evidence="6" id="KW-0564">Palmitate</keyword>
<evidence type="ECO:0000256" key="6">
    <source>
        <dbReference type="ARBA" id="ARBA00023139"/>
    </source>
</evidence>
<comment type="similarity">
    <text evidence="9">Belongs to the DHHC palmitoyltransferase family. PFA5 subfamily.</text>
</comment>
<dbReference type="GO" id="GO:0019706">
    <property type="term" value="F:protein-cysteine S-palmitoyltransferase activity"/>
    <property type="evidence" value="ECO:0007669"/>
    <property type="project" value="UniProtKB-EC"/>
</dbReference>
<comment type="subcellular location">
    <subcellularLocation>
        <location evidence="1">Membrane</location>
        <topology evidence="1">Multi-pass membrane protein</topology>
    </subcellularLocation>
</comment>
<comment type="catalytic activity">
    <reaction evidence="10 11">
        <text>L-cysteinyl-[protein] + hexadecanoyl-CoA = S-hexadecanoyl-L-cysteinyl-[protein] + CoA</text>
        <dbReference type="Rhea" id="RHEA:36683"/>
        <dbReference type="Rhea" id="RHEA-COMP:10131"/>
        <dbReference type="Rhea" id="RHEA-COMP:11032"/>
        <dbReference type="ChEBI" id="CHEBI:29950"/>
        <dbReference type="ChEBI" id="CHEBI:57287"/>
        <dbReference type="ChEBI" id="CHEBI:57379"/>
        <dbReference type="ChEBI" id="CHEBI:74151"/>
        <dbReference type="EC" id="2.3.1.225"/>
    </reaction>
</comment>
<keyword evidence="14" id="KW-1185">Reference proteome</keyword>
<accession>A0A1Y1W0X9</accession>
<evidence type="ECO:0000256" key="10">
    <source>
        <dbReference type="ARBA" id="ARBA00048048"/>
    </source>
</evidence>
<dbReference type="EMBL" id="MCFD01000013">
    <property type="protein sequence ID" value="ORX67189.1"/>
    <property type="molecule type" value="Genomic_DNA"/>
</dbReference>
<evidence type="ECO:0000256" key="7">
    <source>
        <dbReference type="ARBA" id="ARBA00023288"/>
    </source>
</evidence>
<name>A0A1Y1W0X9_9FUNG</name>
<keyword evidence="7" id="KW-0449">Lipoprotein</keyword>
<dbReference type="PANTHER" id="PTHR22883:SF23">
    <property type="entry name" value="PALMITOYLTRANSFERASE ZDHHC6"/>
    <property type="match status" value="1"/>
</dbReference>
<comment type="caution">
    <text evidence="13">The sequence shown here is derived from an EMBL/GenBank/DDBJ whole genome shotgun (WGS) entry which is preliminary data.</text>
</comment>
<evidence type="ECO:0000256" key="5">
    <source>
        <dbReference type="ARBA" id="ARBA00023136"/>
    </source>
</evidence>